<dbReference type="PIRSF" id="PIRSF001430">
    <property type="entry name" value="tRNA_psdUrid_synth"/>
    <property type="match status" value="1"/>
</dbReference>
<dbReference type="EMBL" id="FPCJ01000001">
    <property type="protein sequence ID" value="SFV33406.1"/>
    <property type="molecule type" value="Genomic_DNA"/>
</dbReference>
<comment type="similarity">
    <text evidence="1 4 7">Belongs to the tRNA pseudouridine synthase TruA family.</text>
</comment>
<keyword evidence="2 4" id="KW-0819">tRNA processing</keyword>
<evidence type="ECO:0000313" key="10">
    <source>
        <dbReference type="Proteomes" id="UP000199537"/>
    </source>
</evidence>
<dbReference type="NCBIfam" id="TIGR00071">
    <property type="entry name" value="hisT_truA"/>
    <property type="match status" value="1"/>
</dbReference>
<dbReference type="STRING" id="1393122.SAMN05660895_1683"/>
<dbReference type="Pfam" id="PF01416">
    <property type="entry name" value="PseudoU_synth_1"/>
    <property type="match status" value="2"/>
</dbReference>
<evidence type="ECO:0000313" key="9">
    <source>
        <dbReference type="EMBL" id="SFV33406.1"/>
    </source>
</evidence>
<protein>
    <recommendedName>
        <fullName evidence="4">tRNA pseudouridine synthase A</fullName>
        <ecNumber evidence="4">5.4.99.12</ecNumber>
    </recommendedName>
    <alternativeName>
        <fullName evidence="4">tRNA pseudouridine(38-40) synthase</fullName>
    </alternativeName>
    <alternativeName>
        <fullName evidence="4">tRNA pseudouridylate synthase I</fullName>
    </alternativeName>
    <alternativeName>
        <fullName evidence="4">tRNA-uridine isomerase I</fullName>
    </alternativeName>
</protein>
<organism evidence="9 10">
    <name type="scientific">Thermoflavifilum thermophilum</name>
    <dbReference type="NCBI Taxonomy" id="1393122"/>
    <lineage>
        <taxon>Bacteria</taxon>
        <taxon>Pseudomonadati</taxon>
        <taxon>Bacteroidota</taxon>
        <taxon>Chitinophagia</taxon>
        <taxon>Chitinophagales</taxon>
        <taxon>Chitinophagaceae</taxon>
        <taxon>Thermoflavifilum</taxon>
    </lineage>
</organism>
<reference evidence="10" key="1">
    <citation type="submission" date="2016-10" db="EMBL/GenBank/DDBJ databases">
        <authorList>
            <person name="Varghese N."/>
            <person name="Submissions S."/>
        </authorList>
    </citation>
    <scope>NUCLEOTIDE SEQUENCE [LARGE SCALE GENOMIC DNA]</scope>
    <source>
        <strain evidence="10">DSM 14807</strain>
    </source>
</reference>
<dbReference type="Proteomes" id="UP000199537">
    <property type="component" value="Unassembled WGS sequence"/>
</dbReference>
<evidence type="ECO:0000256" key="2">
    <source>
        <dbReference type="ARBA" id="ARBA00022694"/>
    </source>
</evidence>
<dbReference type="InterPro" id="IPR001406">
    <property type="entry name" value="PsdUridine_synth_TruA"/>
</dbReference>
<dbReference type="GO" id="GO:0160147">
    <property type="term" value="F:tRNA pseudouridine(38-40) synthase activity"/>
    <property type="evidence" value="ECO:0007669"/>
    <property type="project" value="UniProtKB-EC"/>
</dbReference>
<dbReference type="InterPro" id="IPR020095">
    <property type="entry name" value="PsdUridine_synth_TruA_C"/>
</dbReference>
<dbReference type="Gene3D" id="3.30.70.660">
    <property type="entry name" value="Pseudouridine synthase I, catalytic domain, C-terminal subdomain"/>
    <property type="match status" value="1"/>
</dbReference>
<gene>
    <name evidence="4" type="primary">truA</name>
    <name evidence="9" type="ORF">SAMN05660895_1683</name>
</gene>
<sequence length="243" mass="28390">MEIAYKGTRYAGFQKQKNVLTVQQVIEDALSVLLKQPVHIMGSSRTDTGVHARKNVVHFDVEDSLPDHLPYQLNAVLPHDIAVHTIYKVREKAHARFSALSRRYEYMIYFRKDPFLKDFGYYFPYPLDMDALQACAKMITAYKDFRSFSKKRTQVKTFICHIQEARWEKQEDRLIFHIRANRFLRGMVRGLVATQLKVGRGKITIDDFRHIIESQDHRLASFAVPPDGLYLCEVQYGEDIFPT</sequence>
<dbReference type="EC" id="5.4.99.12" evidence="4"/>
<accession>A0A1I7NFT4</accession>
<dbReference type="AlphaFoldDB" id="A0A1I7NFT4"/>
<dbReference type="HAMAP" id="MF_00171">
    <property type="entry name" value="TruA"/>
    <property type="match status" value="1"/>
</dbReference>
<comment type="caution">
    <text evidence="4">Lacks conserved residue(s) required for the propagation of feature annotation.</text>
</comment>
<dbReference type="PANTHER" id="PTHR11142">
    <property type="entry name" value="PSEUDOURIDYLATE SYNTHASE"/>
    <property type="match status" value="1"/>
</dbReference>
<proteinExistence type="inferred from homology"/>
<name>A0A1I7NFT4_9BACT</name>
<feature type="domain" description="Pseudouridine synthase I TruA alpha/beta" evidence="8">
    <location>
        <begin position="4"/>
        <end position="97"/>
    </location>
</feature>
<comment type="catalytic activity">
    <reaction evidence="4 7">
        <text>uridine(38/39/40) in tRNA = pseudouridine(38/39/40) in tRNA</text>
        <dbReference type="Rhea" id="RHEA:22376"/>
        <dbReference type="Rhea" id="RHEA-COMP:10085"/>
        <dbReference type="Rhea" id="RHEA-COMP:10087"/>
        <dbReference type="ChEBI" id="CHEBI:65314"/>
        <dbReference type="ChEBI" id="CHEBI:65315"/>
        <dbReference type="EC" id="5.4.99.12"/>
    </reaction>
</comment>
<dbReference type="InterPro" id="IPR020094">
    <property type="entry name" value="TruA/RsuA/RluB/E/F_N"/>
</dbReference>
<dbReference type="InterPro" id="IPR020097">
    <property type="entry name" value="PsdUridine_synth_TruA_a/b_dom"/>
</dbReference>
<evidence type="ECO:0000256" key="1">
    <source>
        <dbReference type="ARBA" id="ARBA00009375"/>
    </source>
</evidence>
<feature type="binding site" evidence="4 6">
    <location>
        <position position="104"/>
    </location>
    <ligand>
        <name>substrate</name>
    </ligand>
</feature>
<dbReference type="CDD" id="cd02570">
    <property type="entry name" value="PseudoU_synth_EcTruA"/>
    <property type="match status" value="1"/>
</dbReference>
<dbReference type="GO" id="GO:0031119">
    <property type="term" value="P:tRNA pseudouridine synthesis"/>
    <property type="evidence" value="ECO:0007669"/>
    <property type="project" value="UniProtKB-UniRule"/>
</dbReference>
<evidence type="ECO:0000256" key="4">
    <source>
        <dbReference type="HAMAP-Rule" id="MF_00171"/>
    </source>
</evidence>
<dbReference type="GO" id="GO:0003723">
    <property type="term" value="F:RNA binding"/>
    <property type="evidence" value="ECO:0007669"/>
    <property type="project" value="InterPro"/>
</dbReference>
<comment type="subunit">
    <text evidence="4">Homodimer.</text>
</comment>
<dbReference type="InterPro" id="IPR020103">
    <property type="entry name" value="PsdUridine_synth_cat_dom_sf"/>
</dbReference>
<evidence type="ECO:0000256" key="3">
    <source>
        <dbReference type="ARBA" id="ARBA00023235"/>
    </source>
</evidence>
<evidence type="ECO:0000256" key="6">
    <source>
        <dbReference type="PIRSR" id="PIRSR001430-2"/>
    </source>
</evidence>
<keyword evidence="3 4" id="KW-0413">Isomerase</keyword>
<keyword evidence="10" id="KW-1185">Reference proteome</keyword>
<evidence type="ECO:0000259" key="8">
    <source>
        <dbReference type="Pfam" id="PF01416"/>
    </source>
</evidence>
<dbReference type="SUPFAM" id="SSF55120">
    <property type="entry name" value="Pseudouridine synthase"/>
    <property type="match status" value="1"/>
</dbReference>
<dbReference type="Gene3D" id="3.30.70.580">
    <property type="entry name" value="Pseudouridine synthase I, catalytic domain, N-terminal subdomain"/>
    <property type="match status" value="1"/>
</dbReference>
<feature type="active site" description="Nucleophile" evidence="4 5">
    <location>
        <position position="47"/>
    </location>
</feature>
<evidence type="ECO:0000256" key="5">
    <source>
        <dbReference type="PIRSR" id="PIRSR001430-1"/>
    </source>
</evidence>
<comment type="function">
    <text evidence="4">Formation of pseudouridine at positions 38, 39 and 40 in the anticodon stem and loop of transfer RNAs.</text>
</comment>
<dbReference type="PANTHER" id="PTHR11142:SF0">
    <property type="entry name" value="TRNA PSEUDOURIDINE SYNTHASE-LIKE 1"/>
    <property type="match status" value="1"/>
</dbReference>
<evidence type="ECO:0000256" key="7">
    <source>
        <dbReference type="RuleBase" id="RU003792"/>
    </source>
</evidence>
<feature type="domain" description="Pseudouridine synthase I TruA alpha/beta" evidence="8">
    <location>
        <begin position="143"/>
        <end position="236"/>
    </location>
</feature>
<dbReference type="FunFam" id="3.30.70.580:FF:000001">
    <property type="entry name" value="tRNA pseudouridine synthase A"/>
    <property type="match status" value="1"/>
</dbReference>